<accession>A0ABN9Y370</accession>
<evidence type="ECO:0000313" key="1">
    <source>
        <dbReference type="EMBL" id="CAK0906933.1"/>
    </source>
</evidence>
<dbReference type="EMBL" id="CAUYUJ010021771">
    <property type="protein sequence ID" value="CAK0906933.1"/>
    <property type="molecule type" value="Genomic_DNA"/>
</dbReference>
<reference evidence="1" key="1">
    <citation type="submission" date="2023-10" db="EMBL/GenBank/DDBJ databases">
        <authorList>
            <person name="Chen Y."/>
            <person name="Shah S."/>
            <person name="Dougan E. K."/>
            <person name="Thang M."/>
            <person name="Chan C."/>
        </authorList>
    </citation>
    <scope>NUCLEOTIDE SEQUENCE [LARGE SCALE GENOMIC DNA]</scope>
</reference>
<name>A0ABN9Y370_9DINO</name>
<keyword evidence="2" id="KW-1185">Reference proteome</keyword>
<proteinExistence type="predicted"/>
<comment type="caution">
    <text evidence="1">The sequence shown here is derived from an EMBL/GenBank/DDBJ whole genome shotgun (WGS) entry which is preliminary data.</text>
</comment>
<gene>
    <name evidence="1" type="ORF">PCOR1329_LOCUS82095</name>
</gene>
<sequence>MFGGGGAEVAAAGAFKLALRALSQHRRHASVQLGGLELLRCLALQDSAPLPELGRAAQAAKAALPADGAVHRAADAVLALAVQRAAADVGVLLDTTQASEPSQRSGLCTYGQLAALGGVAWRGAAAGATGRVLRAMRNFKANADLQAVGLWALARLVERAGAPAAGMAEAAECAKARHLRSASVQRQAEVLLARLVQR</sequence>
<protein>
    <submittedName>
        <fullName evidence="1">Uncharacterized protein</fullName>
    </submittedName>
</protein>
<evidence type="ECO:0000313" key="2">
    <source>
        <dbReference type="Proteomes" id="UP001189429"/>
    </source>
</evidence>
<organism evidence="1 2">
    <name type="scientific">Prorocentrum cordatum</name>
    <dbReference type="NCBI Taxonomy" id="2364126"/>
    <lineage>
        <taxon>Eukaryota</taxon>
        <taxon>Sar</taxon>
        <taxon>Alveolata</taxon>
        <taxon>Dinophyceae</taxon>
        <taxon>Prorocentrales</taxon>
        <taxon>Prorocentraceae</taxon>
        <taxon>Prorocentrum</taxon>
    </lineage>
</organism>
<dbReference type="Proteomes" id="UP001189429">
    <property type="component" value="Unassembled WGS sequence"/>
</dbReference>